<evidence type="ECO:0000259" key="1">
    <source>
        <dbReference type="PROSITE" id="PS51186"/>
    </source>
</evidence>
<name>A0A4U1L789_9SPHN</name>
<comment type="caution">
    <text evidence="2">The sequence shown here is derived from an EMBL/GenBank/DDBJ whole genome shotgun (WGS) entry which is preliminary data.</text>
</comment>
<keyword evidence="3" id="KW-1185">Reference proteome</keyword>
<sequence length="204" mass="22878">MEAIAFHDAEAAAREALWWIYEEALPASERKTRDALAAIGDDPEYSFTLFCADGAVAGFSILFLPIDAQFAVLEYLAVDAGRRSRGMGASIMQAVIDQTGDRTLLIEIDRDGSEQAMRRRRFYERSGCMVLDGVRYRMPRIGAEAPPEMALLARLADDHATLSRDTLRDWIAVIDTRMYAQARDDRRIAAMLDKAPAMWRRADG</sequence>
<accession>A0A4U1L789</accession>
<dbReference type="RefSeq" id="WP_136941238.1">
    <property type="nucleotide sequence ID" value="NZ_SWKR01000001.1"/>
</dbReference>
<dbReference type="InterPro" id="IPR000182">
    <property type="entry name" value="GNAT_dom"/>
</dbReference>
<dbReference type="OrthoDB" id="120618at2"/>
<gene>
    <name evidence="2" type="ORF">FBR43_00175</name>
</gene>
<dbReference type="Gene3D" id="3.40.630.30">
    <property type="match status" value="1"/>
</dbReference>
<dbReference type="EMBL" id="SWKR01000001">
    <property type="protein sequence ID" value="TKD52817.1"/>
    <property type="molecule type" value="Genomic_DNA"/>
</dbReference>
<dbReference type="AlphaFoldDB" id="A0A4U1L789"/>
<dbReference type="GO" id="GO:0016747">
    <property type="term" value="F:acyltransferase activity, transferring groups other than amino-acyl groups"/>
    <property type="evidence" value="ECO:0007669"/>
    <property type="project" value="InterPro"/>
</dbReference>
<organism evidence="2 3">
    <name type="scientific">Sphingomonas baiyangensis</name>
    <dbReference type="NCBI Taxonomy" id="2572576"/>
    <lineage>
        <taxon>Bacteria</taxon>
        <taxon>Pseudomonadati</taxon>
        <taxon>Pseudomonadota</taxon>
        <taxon>Alphaproteobacteria</taxon>
        <taxon>Sphingomonadales</taxon>
        <taxon>Sphingomonadaceae</taxon>
        <taxon>Sphingomonas</taxon>
    </lineage>
</organism>
<protein>
    <submittedName>
        <fullName evidence="2">GNAT family N-acetyltransferase</fullName>
    </submittedName>
</protein>
<dbReference type="PROSITE" id="PS51186">
    <property type="entry name" value="GNAT"/>
    <property type="match status" value="1"/>
</dbReference>
<dbReference type="Proteomes" id="UP000309138">
    <property type="component" value="Unassembled WGS sequence"/>
</dbReference>
<feature type="domain" description="N-acetyltransferase" evidence="1">
    <location>
        <begin position="4"/>
        <end position="154"/>
    </location>
</feature>
<keyword evidence="2" id="KW-0808">Transferase</keyword>
<dbReference type="InterPro" id="IPR016181">
    <property type="entry name" value="Acyl_CoA_acyltransferase"/>
</dbReference>
<reference evidence="2 3" key="1">
    <citation type="submission" date="2019-04" db="EMBL/GenBank/DDBJ databases">
        <authorList>
            <person name="Yang Y."/>
            <person name="Wei D."/>
        </authorList>
    </citation>
    <scope>NUCLEOTIDE SEQUENCE [LARGE SCALE GENOMIC DNA]</scope>
    <source>
        <strain evidence="2 3">L-1-4w-11</strain>
    </source>
</reference>
<dbReference type="SUPFAM" id="SSF55729">
    <property type="entry name" value="Acyl-CoA N-acyltransferases (Nat)"/>
    <property type="match status" value="1"/>
</dbReference>
<evidence type="ECO:0000313" key="3">
    <source>
        <dbReference type="Proteomes" id="UP000309138"/>
    </source>
</evidence>
<dbReference type="Pfam" id="PF00583">
    <property type="entry name" value="Acetyltransf_1"/>
    <property type="match status" value="1"/>
</dbReference>
<proteinExistence type="predicted"/>
<evidence type="ECO:0000313" key="2">
    <source>
        <dbReference type="EMBL" id="TKD52817.1"/>
    </source>
</evidence>